<dbReference type="PANTHER" id="PTHR48081">
    <property type="entry name" value="AB HYDROLASE SUPERFAMILY PROTEIN C4A8.06C"/>
    <property type="match status" value="1"/>
</dbReference>
<comment type="caution">
    <text evidence="3">The sequence shown here is derived from an EMBL/GenBank/DDBJ whole genome shotgun (WGS) entry which is preliminary data.</text>
</comment>
<dbReference type="Pfam" id="PF20434">
    <property type="entry name" value="BD-FAE"/>
    <property type="match status" value="1"/>
</dbReference>
<proteinExistence type="predicted"/>
<organism evidence="3 4">
    <name type="scientific">Marinobacterium zhoushanense</name>
    <dbReference type="NCBI Taxonomy" id="1679163"/>
    <lineage>
        <taxon>Bacteria</taxon>
        <taxon>Pseudomonadati</taxon>
        <taxon>Pseudomonadota</taxon>
        <taxon>Gammaproteobacteria</taxon>
        <taxon>Oceanospirillales</taxon>
        <taxon>Oceanospirillaceae</taxon>
        <taxon>Marinobacterium</taxon>
    </lineage>
</organism>
<dbReference type="InterPro" id="IPR049492">
    <property type="entry name" value="BD-FAE-like_dom"/>
</dbReference>
<dbReference type="PANTHER" id="PTHR48081:SF33">
    <property type="entry name" value="KYNURENINE FORMAMIDASE"/>
    <property type="match status" value="1"/>
</dbReference>
<keyword evidence="1" id="KW-0378">Hydrolase</keyword>
<evidence type="ECO:0000259" key="2">
    <source>
        <dbReference type="Pfam" id="PF20434"/>
    </source>
</evidence>
<dbReference type="Gene3D" id="3.40.50.1820">
    <property type="entry name" value="alpha/beta hydrolase"/>
    <property type="match status" value="1"/>
</dbReference>
<dbReference type="Proteomes" id="UP000629025">
    <property type="component" value="Unassembled WGS sequence"/>
</dbReference>
<dbReference type="InterPro" id="IPR050300">
    <property type="entry name" value="GDXG_lipolytic_enzyme"/>
</dbReference>
<reference evidence="4" key="1">
    <citation type="journal article" date="2019" name="Int. J. Syst. Evol. Microbiol.">
        <title>The Global Catalogue of Microorganisms (GCM) 10K type strain sequencing project: providing services to taxonomists for standard genome sequencing and annotation.</title>
        <authorList>
            <consortium name="The Broad Institute Genomics Platform"/>
            <consortium name="The Broad Institute Genome Sequencing Center for Infectious Disease"/>
            <person name="Wu L."/>
            <person name="Ma J."/>
        </authorList>
    </citation>
    <scope>NUCLEOTIDE SEQUENCE [LARGE SCALE GENOMIC DNA]</scope>
    <source>
        <strain evidence="4">CGMCC 1.15341</strain>
    </source>
</reference>
<gene>
    <name evidence="3" type="ORF">GCM10011352_11160</name>
</gene>
<protein>
    <submittedName>
        <fullName evidence="3">Esterase</fullName>
    </submittedName>
</protein>
<dbReference type="SUPFAM" id="SSF53474">
    <property type="entry name" value="alpha/beta-Hydrolases"/>
    <property type="match status" value="1"/>
</dbReference>
<accession>A0ABQ1K473</accession>
<dbReference type="EMBL" id="BMIJ01000002">
    <property type="protein sequence ID" value="GGB87035.1"/>
    <property type="molecule type" value="Genomic_DNA"/>
</dbReference>
<dbReference type="RefSeq" id="WP_188746151.1">
    <property type="nucleotide sequence ID" value="NZ_BMIJ01000002.1"/>
</dbReference>
<evidence type="ECO:0000313" key="4">
    <source>
        <dbReference type="Proteomes" id="UP000629025"/>
    </source>
</evidence>
<evidence type="ECO:0000313" key="3">
    <source>
        <dbReference type="EMBL" id="GGB87035.1"/>
    </source>
</evidence>
<feature type="domain" description="BD-FAE-like" evidence="2">
    <location>
        <begin position="64"/>
        <end position="157"/>
    </location>
</feature>
<sequence length="284" mass="31514">MLYRSFTSSDEISQAYNPMLGKDPKQVIGEYVRLSQDTLDVVDVARTEQFGPTLAEHVDVFSAQQQGAPLHIFLHGGYWRACSSKDFAFVARQLVPAGITTLVVNYALCPQVSMSEIVRQARASVAWAWHNAERLGADRNNITVSGHSAGGHLVGMVLSTDWEADYGLPADVLKGAVAISGLFDLGPFPHSWLQPDLQLTEREVELLSPLKLAPVAKTPVRLRVGALESEEFHRQSRTYQNYLETRGFEVQFQAVSDTDHYSVMDEMYREGGMLVEDVLQLSAV</sequence>
<keyword evidence="4" id="KW-1185">Reference proteome</keyword>
<evidence type="ECO:0000256" key="1">
    <source>
        <dbReference type="ARBA" id="ARBA00022801"/>
    </source>
</evidence>
<dbReference type="InterPro" id="IPR029058">
    <property type="entry name" value="AB_hydrolase_fold"/>
</dbReference>
<name>A0ABQ1K473_9GAMM</name>